<feature type="compositionally biased region" description="Basic and acidic residues" evidence="1">
    <location>
        <begin position="119"/>
        <end position="129"/>
    </location>
</feature>
<gene>
    <name evidence="2" type="ORF">Acr_18g0007760</name>
</gene>
<sequence length="272" mass="30305">MERRPYNPNFRENELQPLRKLFEIDSADMASQGYYQNERFAALRQFAVTYIEETVFRFRLLQISKCEPFDAFVPFLAMSYFDRIVSSHNLPKELFRCMEAMETTKFKADYAWSVPIGERTNDSEADKPEPVGTSSPSQRPAKPRSEPIPIPIPGSRAAKPPQPVQASNASLLRAAIPPGTVADEAVGAKAPLKVEMEEIMHPKIDDPYMNFELRWTDPQEPKVTAASVLWALSDGSGLISPTGSTTSVGPGGFSFGNCCPIMKWWTGGAHDQ</sequence>
<organism evidence="2 3">
    <name type="scientific">Actinidia rufa</name>
    <dbReference type="NCBI Taxonomy" id="165716"/>
    <lineage>
        <taxon>Eukaryota</taxon>
        <taxon>Viridiplantae</taxon>
        <taxon>Streptophyta</taxon>
        <taxon>Embryophyta</taxon>
        <taxon>Tracheophyta</taxon>
        <taxon>Spermatophyta</taxon>
        <taxon>Magnoliopsida</taxon>
        <taxon>eudicotyledons</taxon>
        <taxon>Gunneridae</taxon>
        <taxon>Pentapetalae</taxon>
        <taxon>asterids</taxon>
        <taxon>Ericales</taxon>
        <taxon>Actinidiaceae</taxon>
        <taxon>Actinidia</taxon>
    </lineage>
</organism>
<evidence type="ECO:0000313" key="2">
    <source>
        <dbReference type="EMBL" id="GFZ06606.1"/>
    </source>
</evidence>
<dbReference type="AlphaFoldDB" id="A0A7J0G741"/>
<proteinExistence type="predicted"/>
<evidence type="ECO:0000313" key="3">
    <source>
        <dbReference type="Proteomes" id="UP000585474"/>
    </source>
</evidence>
<keyword evidence="3" id="KW-1185">Reference proteome</keyword>
<comment type="caution">
    <text evidence="2">The sequence shown here is derived from an EMBL/GenBank/DDBJ whole genome shotgun (WGS) entry which is preliminary data.</text>
</comment>
<evidence type="ECO:0000256" key="1">
    <source>
        <dbReference type="SAM" id="MobiDB-lite"/>
    </source>
</evidence>
<feature type="region of interest" description="Disordered" evidence="1">
    <location>
        <begin position="118"/>
        <end position="166"/>
    </location>
</feature>
<dbReference type="EMBL" id="BJWL01000018">
    <property type="protein sequence ID" value="GFZ06606.1"/>
    <property type="molecule type" value="Genomic_DNA"/>
</dbReference>
<reference evidence="2 3" key="1">
    <citation type="submission" date="2019-07" db="EMBL/GenBank/DDBJ databases">
        <title>De Novo Assembly of kiwifruit Actinidia rufa.</title>
        <authorList>
            <person name="Sugita-Konishi S."/>
            <person name="Sato K."/>
            <person name="Mori E."/>
            <person name="Abe Y."/>
            <person name="Kisaki G."/>
            <person name="Hamano K."/>
            <person name="Suezawa K."/>
            <person name="Otani M."/>
            <person name="Fukuda T."/>
            <person name="Manabe T."/>
            <person name="Gomi K."/>
            <person name="Tabuchi M."/>
            <person name="Akimitsu K."/>
            <person name="Kataoka I."/>
        </authorList>
    </citation>
    <scope>NUCLEOTIDE SEQUENCE [LARGE SCALE GENOMIC DNA]</scope>
    <source>
        <strain evidence="3">cv. Fuchu</strain>
    </source>
</reference>
<dbReference type="Proteomes" id="UP000585474">
    <property type="component" value="Unassembled WGS sequence"/>
</dbReference>
<accession>A0A7J0G741</accession>
<name>A0A7J0G741_9ERIC</name>
<dbReference type="OrthoDB" id="1743455at2759"/>
<protein>
    <submittedName>
        <fullName evidence="2">Uncharacterized protein</fullName>
    </submittedName>
</protein>